<dbReference type="PATRIC" id="fig|148814.9.peg.1099"/>
<protein>
    <submittedName>
        <fullName evidence="2">Uncharacterized protein</fullName>
    </submittedName>
</protein>
<dbReference type="Pfam" id="PF12730">
    <property type="entry name" value="ABC2_membrane_4"/>
    <property type="match status" value="1"/>
</dbReference>
<accession>A0A0M9DEV4</accession>
<keyword evidence="1" id="KW-0472">Membrane</keyword>
<feature type="transmembrane region" description="Helical" evidence="1">
    <location>
        <begin position="49"/>
        <end position="68"/>
    </location>
</feature>
<dbReference type="AlphaFoldDB" id="A0A0M9DEV4"/>
<evidence type="ECO:0000256" key="1">
    <source>
        <dbReference type="SAM" id="Phobius"/>
    </source>
</evidence>
<dbReference type="CDD" id="cd21807">
    <property type="entry name" value="ABC-2_lan_permease_MutE_EpiE-like"/>
    <property type="match status" value="1"/>
</dbReference>
<comment type="caution">
    <text evidence="2">The sequence shown here is derived from an EMBL/GenBank/DDBJ whole genome shotgun (WGS) entry which is preliminary data.</text>
</comment>
<name>A0A0M9DEV4_9LACO</name>
<feature type="transmembrane region" description="Helical" evidence="1">
    <location>
        <begin position="95"/>
        <end position="119"/>
    </location>
</feature>
<keyword evidence="1" id="KW-0812">Transmembrane</keyword>
<reference evidence="2 3" key="1">
    <citation type="journal article" date="2015" name="Genome Biol. Evol.">
        <title>Functionally Structured Genomes in Lactobacillus kunkeei Colonizing the Honey Crop and Food Products of Honeybees and Stingless Bees.</title>
        <authorList>
            <person name="Tamarit D."/>
            <person name="Ellegaard K.M."/>
            <person name="Wikander J."/>
            <person name="Olofsson T."/>
            <person name="Vasquez A."/>
            <person name="Andersson S.G."/>
        </authorList>
    </citation>
    <scope>NUCLEOTIDE SEQUENCE [LARGE SCALE GENOMIC DNA]</scope>
    <source>
        <strain evidence="2 3">LAla</strain>
    </source>
</reference>
<organism evidence="2 3">
    <name type="scientific">Apilactobacillus kunkeei</name>
    <dbReference type="NCBI Taxonomy" id="148814"/>
    <lineage>
        <taxon>Bacteria</taxon>
        <taxon>Bacillati</taxon>
        <taxon>Bacillota</taxon>
        <taxon>Bacilli</taxon>
        <taxon>Lactobacillales</taxon>
        <taxon>Lactobacillaceae</taxon>
        <taxon>Apilactobacillus</taxon>
    </lineage>
</organism>
<feature type="transmembrane region" description="Helical" evidence="1">
    <location>
        <begin position="125"/>
        <end position="149"/>
    </location>
</feature>
<evidence type="ECO:0000313" key="3">
    <source>
        <dbReference type="Proteomes" id="UP000037749"/>
    </source>
</evidence>
<feature type="transmembrane region" description="Helical" evidence="1">
    <location>
        <begin position="156"/>
        <end position="178"/>
    </location>
</feature>
<dbReference type="RefSeq" id="WP_053796837.1">
    <property type="nucleotide sequence ID" value="NZ_JXCZ01000034.1"/>
</dbReference>
<keyword evidence="1" id="KW-1133">Transmembrane helix</keyword>
<dbReference type="EMBL" id="JXCZ01000034">
    <property type="protein sequence ID" value="KOY78806.1"/>
    <property type="molecule type" value="Genomic_DNA"/>
</dbReference>
<feature type="transmembrane region" description="Helical" evidence="1">
    <location>
        <begin position="216"/>
        <end position="235"/>
    </location>
</feature>
<dbReference type="InterPro" id="IPR021205">
    <property type="entry name" value="Lanti_perm_SpaE/MutE/EpiE-like"/>
</dbReference>
<dbReference type="Proteomes" id="UP000037749">
    <property type="component" value="Unassembled WGS sequence"/>
</dbReference>
<gene>
    <name evidence="2" type="ORF">RZ72_03390</name>
</gene>
<proteinExistence type="predicted"/>
<feature type="transmembrane region" description="Helical" evidence="1">
    <location>
        <begin position="16"/>
        <end position="37"/>
    </location>
</feature>
<evidence type="ECO:0000313" key="2">
    <source>
        <dbReference type="EMBL" id="KOY78806.1"/>
    </source>
</evidence>
<sequence length="242" mass="27637">MIRLIDMEILKIKRSSIIWTLIFLPVFSVILIAFLFGNNTFALQSLLNQWSILWIILLSALISGLVHHRENVSTQYKMILSSPTSLFKYEFCRIIALNIMFLIGNFILLILVFLTSSFLQSTVSLSHIVVAIIVMYVSSMWMIPFFLMISRLLNMFFSILIAFFGMFIGVICASSRFASFVPFSWPSLTVSSLTKMNVNGVPMDANQITSFPIESILLSLLFFLFMIIIESYLFTKQEVSNA</sequence>